<gene>
    <name evidence="1" type="ORF">Tco_0652357</name>
</gene>
<proteinExistence type="predicted"/>
<evidence type="ECO:0000313" key="1">
    <source>
        <dbReference type="EMBL" id="GJS57573.1"/>
    </source>
</evidence>
<dbReference type="EMBL" id="BQNB010009015">
    <property type="protein sequence ID" value="GJS57573.1"/>
    <property type="molecule type" value="Genomic_DNA"/>
</dbReference>
<reference evidence="1" key="2">
    <citation type="submission" date="2022-01" db="EMBL/GenBank/DDBJ databases">
        <authorList>
            <person name="Yamashiro T."/>
            <person name="Shiraishi A."/>
            <person name="Satake H."/>
            <person name="Nakayama K."/>
        </authorList>
    </citation>
    <scope>NUCLEOTIDE SEQUENCE</scope>
</reference>
<organism evidence="1 2">
    <name type="scientific">Tanacetum coccineum</name>
    <dbReference type="NCBI Taxonomy" id="301880"/>
    <lineage>
        <taxon>Eukaryota</taxon>
        <taxon>Viridiplantae</taxon>
        <taxon>Streptophyta</taxon>
        <taxon>Embryophyta</taxon>
        <taxon>Tracheophyta</taxon>
        <taxon>Spermatophyta</taxon>
        <taxon>Magnoliopsida</taxon>
        <taxon>eudicotyledons</taxon>
        <taxon>Gunneridae</taxon>
        <taxon>Pentapetalae</taxon>
        <taxon>asterids</taxon>
        <taxon>campanulids</taxon>
        <taxon>Asterales</taxon>
        <taxon>Asteraceae</taxon>
        <taxon>Asteroideae</taxon>
        <taxon>Anthemideae</taxon>
        <taxon>Anthemidinae</taxon>
        <taxon>Tanacetum</taxon>
    </lineage>
</organism>
<comment type="caution">
    <text evidence="1">The sequence shown here is derived from an EMBL/GenBank/DDBJ whole genome shotgun (WGS) entry which is preliminary data.</text>
</comment>
<keyword evidence="2" id="KW-1185">Reference proteome</keyword>
<evidence type="ECO:0000313" key="2">
    <source>
        <dbReference type="Proteomes" id="UP001151760"/>
    </source>
</evidence>
<accession>A0ABQ4WXL9</accession>
<reference evidence="1" key="1">
    <citation type="journal article" date="2022" name="Int. J. Mol. Sci.">
        <title>Draft Genome of Tanacetum Coccineum: Genomic Comparison of Closely Related Tanacetum-Family Plants.</title>
        <authorList>
            <person name="Yamashiro T."/>
            <person name="Shiraishi A."/>
            <person name="Nakayama K."/>
            <person name="Satake H."/>
        </authorList>
    </citation>
    <scope>NUCLEOTIDE SEQUENCE</scope>
</reference>
<name>A0ABQ4WXL9_9ASTR</name>
<sequence>MNDLTSEGHDMLSSRVILSDDDFRRGCESPLDLENGFYKDINKLGPSYNNTIEIPDLEGPMEYEGRPQEFFRDNATHADITNPD</sequence>
<protein>
    <submittedName>
        <fullName evidence="1">Uncharacterized protein</fullName>
    </submittedName>
</protein>
<dbReference type="Proteomes" id="UP001151760">
    <property type="component" value="Unassembled WGS sequence"/>
</dbReference>